<dbReference type="InterPro" id="IPR001509">
    <property type="entry name" value="Epimerase_deHydtase"/>
</dbReference>
<feature type="domain" description="NAD-dependent epimerase/dehydratase" evidence="3">
    <location>
        <begin position="18"/>
        <end position="269"/>
    </location>
</feature>
<dbReference type="FunFam" id="3.40.50.720:FF:000085">
    <property type="entry name" value="Dihydroflavonol reductase"/>
    <property type="match status" value="1"/>
</dbReference>
<dbReference type="PANTHER" id="PTHR10366:SF564">
    <property type="entry name" value="STEROL-4-ALPHA-CARBOXYLATE 3-DEHYDROGENASE, DECARBOXYLATING"/>
    <property type="match status" value="1"/>
</dbReference>
<keyword evidence="1" id="KW-0560">Oxidoreductase</keyword>
<comment type="similarity">
    <text evidence="2">Belongs to the NAD(P)-dependent epimerase/dehydratase family. Dihydroflavonol-4-reductase subfamily.</text>
</comment>
<dbReference type="InterPro" id="IPR050425">
    <property type="entry name" value="NAD(P)_dehydrat-like"/>
</dbReference>
<dbReference type="Pfam" id="PF01370">
    <property type="entry name" value="Epimerase"/>
    <property type="match status" value="1"/>
</dbReference>
<dbReference type="AlphaFoldDB" id="A0A0B7JWC9"/>
<protein>
    <recommendedName>
        <fullName evidence="3">NAD-dependent epimerase/dehydratase domain-containing protein</fullName>
    </recommendedName>
</protein>
<dbReference type="InterPro" id="IPR036291">
    <property type="entry name" value="NAD(P)-bd_dom_sf"/>
</dbReference>
<gene>
    <name evidence="4" type="ORF">BN869_000005390_1</name>
</gene>
<evidence type="ECO:0000256" key="1">
    <source>
        <dbReference type="ARBA" id="ARBA00023002"/>
    </source>
</evidence>
<dbReference type="SUPFAM" id="SSF51735">
    <property type="entry name" value="NAD(P)-binding Rossmann-fold domains"/>
    <property type="match status" value="1"/>
</dbReference>
<reference evidence="4" key="1">
    <citation type="submission" date="2015-01" db="EMBL/GenBank/DDBJ databases">
        <authorList>
            <person name="Durling Mikael"/>
        </authorList>
    </citation>
    <scope>NUCLEOTIDE SEQUENCE</scope>
</reference>
<evidence type="ECO:0000259" key="3">
    <source>
        <dbReference type="Pfam" id="PF01370"/>
    </source>
</evidence>
<dbReference type="PANTHER" id="PTHR10366">
    <property type="entry name" value="NAD DEPENDENT EPIMERASE/DEHYDRATASE"/>
    <property type="match status" value="1"/>
</dbReference>
<evidence type="ECO:0000256" key="2">
    <source>
        <dbReference type="ARBA" id="ARBA00023445"/>
    </source>
</evidence>
<sequence>MRVSSNLTIVPATMGRTALVTGASGYIALHVINFLLQDGWTVHGTVRSLKNDEKAKPILALEKDSPGTLQLFEADLLDAGSFLESMQGCDVVIHVASPCLMPEHIKDPQRQLVTPALEGTRNVLESVNKTPCVRRVVLTSSGTNTMYKEGAMRGNANEALLMENHTVHESYWNEASSIGHNAYAYSKTLAEREAWKMADAQKRWKLVTICPSTVVGPSLTPNSASASLDLIEQITNGSMIFGVPDMYMPMVDVREVALAHVRAAKVPEARGRYILSSHEVTGLLEIALIIRSIHKYPWIVPFWKLPDWIVRLTAPLVGVTRRYIDCNLGIKFTVDNSRSKSELGIEYRSLDESLTDHYNQRVLDKARK</sequence>
<accession>A0A0B7JWC9</accession>
<dbReference type="Gene3D" id="3.40.50.720">
    <property type="entry name" value="NAD(P)-binding Rossmann-like Domain"/>
    <property type="match status" value="1"/>
</dbReference>
<organism evidence="4">
    <name type="scientific">Bionectria ochroleuca</name>
    <name type="common">Gliocladium roseum</name>
    <dbReference type="NCBI Taxonomy" id="29856"/>
    <lineage>
        <taxon>Eukaryota</taxon>
        <taxon>Fungi</taxon>
        <taxon>Dikarya</taxon>
        <taxon>Ascomycota</taxon>
        <taxon>Pezizomycotina</taxon>
        <taxon>Sordariomycetes</taxon>
        <taxon>Hypocreomycetidae</taxon>
        <taxon>Hypocreales</taxon>
        <taxon>Bionectriaceae</taxon>
        <taxon>Clonostachys</taxon>
    </lineage>
</organism>
<dbReference type="EMBL" id="CDPU01000013">
    <property type="protein sequence ID" value="CEO49333.1"/>
    <property type="molecule type" value="Genomic_DNA"/>
</dbReference>
<name>A0A0B7JWC9_BIOOC</name>
<evidence type="ECO:0000313" key="4">
    <source>
        <dbReference type="EMBL" id="CEO49333.1"/>
    </source>
</evidence>
<dbReference type="GO" id="GO:0016616">
    <property type="term" value="F:oxidoreductase activity, acting on the CH-OH group of donors, NAD or NADP as acceptor"/>
    <property type="evidence" value="ECO:0007669"/>
    <property type="project" value="TreeGrafter"/>
</dbReference>
<proteinExistence type="inferred from homology"/>